<evidence type="ECO:0000313" key="8">
    <source>
        <dbReference type="Proteomes" id="UP001056201"/>
    </source>
</evidence>
<evidence type="ECO:0000256" key="2">
    <source>
        <dbReference type="ARBA" id="ARBA00022692"/>
    </source>
</evidence>
<keyword evidence="4 5" id="KW-0472">Membrane</keyword>
<evidence type="ECO:0000256" key="1">
    <source>
        <dbReference type="ARBA" id="ARBA00004370"/>
    </source>
</evidence>
<reference evidence="7" key="1">
    <citation type="submission" date="2022-05" db="EMBL/GenBank/DDBJ databases">
        <title>An RpoN-dependent PEP-CTERM gene is involved in floc formation of an Aquincola tertiaricarbonis strain.</title>
        <authorList>
            <person name="Qiu D."/>
            <person name="Xia M."/>
        </authorList>
    </citation>
    <scope>NUCLEOTIDE SEQUENCE</scope>
    <source>
        <strain evidence="7">RN12</strain>
    </source>
</reference>
<organism evidence="7 8">
    <name type="scientific">Aquincola tertiaricarbonis</name>
    <dbReference type="NCBI Taxonomy" id="391953"/>
    <lineage>
        <taxon>Bacteria</taxon>
        <taxon>Pseudomonadati</taxon>
        <taxon>Pseudomonadota</taxon>
        <taxon>Betaproteobacteria</taxon>
        <taxon>Burkholderiales</taxon>
        <taxon>Sphaerotilaceae</taxon>
        <taxon>Aquincola</taxon>
    </lineage>
</organism>
<proteinExistence type="predicted"/>
<dbReference type="RefSeq" id="WP_250196726.1">
    <property type="nucleotide sequence ID" value="NZ_CP097636.1"/>
</dbReference>
<dbReference type="Pfam" id="PF13664">
    <property type="entry name" value="DUF4149"/>
    <property type="match status" value="1"/>
</dbReference>
<name>A0ABY4SB95_AQUTE</name>
<protein>
    <submittedName>
        <fullName evidence="7">DUF4149 domain-containing protein</fullName>
    </submittedName>
</protein>
<evidence type="ECO:0000259" key="6">
    <source>
        <dbReference type="Pfam" id="PF13664"/>
    </source>
</evidence>
<evidence type="ECO:0000256" key="5">
    <source>
        <dbReference type="SAM" id="Phobius"/>
    </source>
</evidence>
<comment type="subcellular location">
    <subcellularLocation>
        <location evidence="1">Membrane</location>
    </subcellularLocation>
</comment>
<evidence type="ECO:0000256" key="4">
    <source>
        <dbReference type="ARBA" id="ARBA00023136"/>
    </source>
</evidence>
<gene>
    <name evidence="7" type="ORF">MW290_23260</name>
</gene>
<accession>A0ABY4SB95</accession>
<feature type="transmembrane region" description="Helical" evidence="5">
    <location>
        <begin position="6"/>
        <end position="34"/>
    </location>
</feature>
<keyword evidence="8" id="KW-1185">Reference proteome</keyword>
<dbReference type="InterPro" id="IPR025423">
    <property type="entry name" value="TMEM205-like"/>
</dbReference>
<evidence type="ECO:0000313" key="7">
    <source>
        <dbReference type="EMBL" id="URI08504.1"/>
    </source>
</evidence>
<dbReference type="EMBL" id="CP097636">
    <property type="protein sequence ID" value="URI08504.1"/>
    <property type="molecule type" value="Genomic_DNA"/>
</dbReference>
<keyword evidence="2 5" id="KW-0812">Transmembrane</keyword>
<sequence length="135" mass="13888">MNLAQAGSLLLTAGLFGGMLLFAGGFAAFLFTALPVDQASLLIRRAFPHFYLFVIGAAGLAAAAAAWVDMLAATVLLAVALSTVPTRQWLMPAINRATDSGARARFARLHGLSVAVTLLHIAAAGWALVRLAGGA</sequence>
<dbReference type="Proteomes" id="UP001056201">
    <property type="component" value="Chromosome 2"/>
</dbReference>
<feature type="transmembrane region" description="Helical" evidence="5">
    <location>
        <begin position="46"/>
        <end position="65"/>
    </location>
</feature>
<feature type="domain" description="TMEM205-like" evidence="6">
    <location>
        <begin position="10"/>
        <end position="101"/>
    </location>
</feature>
<feature type="transmembrane region" description="Helical" evidence="5">
    <location>
        <begin position="111"/>
        <end position="129"/>
    </location>
</feature>
<evidence type="ECO:0000256" key="3">
    <source>
        <dbReference type="ARBA" id="ARBA00022989"/>
    </source>
</evidence>
<keyword evidence="3 5" id="KW-1133">Transmembrane helix</keyword>